<dbReference type="PANTHER" id="PTHR35149">
    <property type="entry name" value="SLL5132 PROTEIN"/>
    <property type="match status" value="1"/>
</dbReference>
<feature type="domain" description="GmrSD restriction endonucleases C-terminal" evidence="2">
    <location>
        <begin position="419"/>
        <end position="553"/>
    </location>
</feature>
<accession>A0ABT5IF54</accession>
<dbReference type="Pfam" id="PF03235">
    <property type="entry name" value="GmrSD_N"/>
    <property type="match status" value="1"/>
</dbReference>
<dbReference type="InterPro" id="IPR004919">
    <property type="entry name" value="GmrSD_N"/>
</dbReference>
<keyword evidence="3" id="KW-0540">Nuclease</keyword>
<feature type="domain" description="GmrSD restriction endonucleases N-terminal" evidence="1">
    <location>
        <begin position="23"/>
        <end position="235"/>
    </location>
</feature>
<evidence type="ECO:0000259" key="2">
    <source>
        <dbReference type="Pfam" id="PF07510"/>
    </source>
</evidence>
<dbReference type="Pfam" id="PF07510">
    <property type="entry name" value="GmrSD_C"/>
    <property type="match status" value="1"/>
</dbReference>
<dbReference type="Proteomes" id="UP001216595">
    <property type="component" value="Unassembled WGS sequence"/>
</dbReference>
<dbReference type="PANTHER" id="PTHR35149:SF2">
    <property type="entry name" value="DUF262 DOMAIN-CONTAINING PROTEIN"/>
    <property type="match status" value="1"/>
</dbReference>
<evidence type="ECO:0000313" key="4">
    <source>
        <dbReference type="Proteomes" id="UP001216595"/>
    </source>
</evidence>
<evidence type="ECO:0000313" key="3">
    <source>
        <dbReference type="EMBL" id="MDC7694816.1"/>
    </source>
</evidence>
<organism evidence="3 4">
    <name type="scientific">Asticcacaulis currens</name>
    <dbReference type="NCBI Taxonomy" id="2984210"/>
    <lineage>
        <taxon>Bacteria</taxon>
        <taxon>Pseudomonadati</taxon>
        <taxon>Pseudomonadota</taxon>
        <taxon>Alphaproteobacteria</taxon>
        <taxon>Caulobacterales</taxon>
        <taxon>Caulobacteraceae</taxon>
        <taxon>Asticcacaulis</taxon>
    </lineage>
</organism>
<comment type="caution">
    <text evidence="3">The sequence shown here is derived from an EMBL/GenBank/DDBJ whole genome shotgun (WGS) entry which is preliminary data.</text>
</comment>
<gene>
    <name evidence="3" type="ORF">PQU94_11045</name>
</gene>
<protein>
    <submittedName>
        <fullName evidence="3">DUF262 domain-containing HNH endonuclease family protein</fullName>
    </submittedName>
</protein>
<evidence type="ECO:0000259" key="1">
    <source>
        <dbReference type="Pfam" id="PF03235"/>
    </source>
</evidence>
<dbReference type="GO" id="GO:0004519">
    <property type="term" value="F:endonuclease activity"/>
    <property type="evidence" value="ECO:0007669"/>
    <property type="project" value="UniProtKB-KW"/>
</dbReference>
<dbReference type="EMBL" id="JAQQKW010000006">
    <property type="protein sequence ID" value="MDC7694816.1"/>
    <property type="molecule type" value="Genomic_DNA"/>
</dbReference>
<keyword evidence="3" id="KW-0255">Endonuclease</keyword>
<dbReference type="InterPro" id="IPR011089">
    <property type="entry name" value="GmrSD_C"/>
</dbReference>
<keyword evidence="4" id="KW-1185">Reference proteome</keyword>
<reference evidence="3 4" key="1">
    <citation type="submission" date="2023-01" db="EMBL/GenBank/DDBJ databases">
        <title>Novel species of the genus Asticcacaulis isolated from rivers.</title>
        <authorList>
            <person name="Lu H."/>
        </authorList>
    </citation>
    <scope>NUCLEOTIDE SEQUENCE [LARGE SCALE GENOMIC DNA]</scope>
    <source>
        <strain evidence="3 4">DXS10W</strain>
    </source>
</reference>
<dbReference type="RefSeq" id="WP_272741524.1">
    <property type="nucleotide sequence ID" value="NZ_JAQQKW010000006.1"/>
</dbReference>
<sequence>MADDKGFEFESVGLASVLAGNVLQIPPHQRDYAWTADKVQQLFSDLATAKDSNLDYFLGTIVTIKKGDQKPLDVVDGQQRLTTTYLMICAIRDYLVKIDRGNDAVRNIEGTILNTIDRRTGDRPRLTLNTDDREFFRALTKKSVNLNELKPTRDSHDLLLEAAKLAAKWVTKVTAITDINSVPDVLNRWLDYLEQDAQVVLLKASNGARAFKMFETLNDRGLRTSQADLVKSYLFGEAGEHLDEAQVCWSTMLENLQEIEDDEKSLTFLRHLVIATKKFVRADEIYQVIQDSVRGQSASITFLNEIKRHSATYVATFRPHSDHWSTYPPAVRRALEAFNFFDLKPMRPLIFAVAERFPPQEAVSAISFMLSLSVRLVIAAQTRTGSNEQAFASAALKVFAREIETSNALKSALSKVVISDAEFEQEFSTAKVSNAKLARYYLRTLEASSAGEAEPQFVVNWDETAITLEHVFPKSPSDNEWLDFREDNRRLYKTRLGNLCLLQMTTNSTMPNDSYAAKRPFLKQSGYKLTQSIAQNEKWSPDEIEARQREMAKLAVKAWPI</sequence>
<proteinExistence type="predicted"/>
<keyword evidence="3" id="KW-0378">Hydrolase</keyword>
<name>A0ABT5IF54_9CAUL</name>